<feature type="domain" description="Glycosyl hydrolase-like 10" evidence="2">
    <location>
        <begin position="43"/>
        <end position="356"/>
    </location>
</feature>
<comment type="caution">
    <text evidence="3">The sequence shown here is derived from an EMBL/GenBank/DDBJ whole genome shotgun (WGS) entry which is preliminary data.</text>
</comment>
<dbReference type="Gene3D" id="3.20.20.80">
    <property type="entry name" value="Glycosidases"/>
    <property type="match status" value="1"/>
</dbReference>
<dbReference type="AlphaFoldDB" id="A0A929B9E5"/>
<evidence type="ECO:0000313" key="4">
    <source>
        <dbReference type="Proteomes" id="UP000598360"/>
    </source>
</evidence>
<sequence length="402" mass="45511">MTRMQRIRRIRSDLLALALASVAALLGVIGTGGAAAVEPTARMRGMWIASVHNTDWPAPSDDSVHEQREHYRRLLNEAADSGLNSVFVQVRPTADAFWPSPHEPWSQWLTGEQGRDPGYDPLRFLVEETHRRGMQFHAWFNPFRISTGDDPAQLVPEHPARQHPEWTFRYGGELYYDPGVPQVREFVTDAITHAVQNYDVDGVHLDDYFYPYPVEGAELPDRDTFARYGDGFDSIEQWRRSNVDRFVADLDARVHRSAPEAEFGVSPFGIWRNADSDPAGSPTSGMESYSDQYADTRKWVRRGWVDYIAPQLYWPLGHADADYAALVPWWSRTVSGTDVDLYIGQAAHRVGDPGWTDPGELSAHLTLNRDHPPVSGDVFFSATSLTTNAREAFERLVAEHYR</sequence>
<evidence type="ECO:0000313" key="3">
    <source>
        <dbReference type="EMBL" id="MBE9373467.1"/>
    </source>
</evidence>
<protein>
    <submittedName>
        <fullName evidence="3">Family 10 glycosylhydrolase</fullName>
    </submittedName>
</protein>
<gene>
    <name evidence="3" type="ORF">IQ251_03295</name>
</gene>
<dbReference type="PANTHER" id="PTHR43405">
    <property type="entry name" value="GLYCOSYL HYDROLASE DIGH"/>
    <property type="match status" value="1"/>
</dbReference>
<keyword evidence="1" id="KW-0732">Signal</keyword>
<evidence type="ECO:0000259" key="2">
    <source>
        <dbReference type="Pfam" id="PF02638"/>
    </source>
</evidence>
<reference evidence="3" key="1">
    <citation type="submission" date="2020-10" db="EMBL/GenBank/DDBJ databases">
        <title>Diversity and distribution of actinomycetes associated with coral in the coast of Hainan.</title>
        <authorList>
            <person name="Li F."/>
        </authorList>
    </citation>
    <scope>NUCLEOTIDE SEQUENCE</scope>
    <source>
        <strain evidence="3">HNM0983</strain>
    </source>
</reference>
<dbReference type="PANTHER" id="PTHR43405:SF1">
    <property type="entry name" value="GLYCOSYL HYDROLASE DIGH"/>
    <property type="match status" value="1"/>
</dbReference>
<dbReference type="Proteomes" id="UP000598360">
    <property type="component" value="Unassembled WGS sequence"/>
</dbReference>
<dbReference type="InterPro" id="IPR003790">
    <property type="entry name" value="GHL10"/>
</dbReference>
<dbReference type="Pfam" id="PF02638">
    <property type="entry name" value="GHL10"/>
    <property type="match status" value="1"/>
</dbReference>
<proteinExistence type="predicted"/>
<dbReference type="EMBL" id="JADEYC010000005">
    <property type="protein sequence ID" value="MBE9373467.1"/>
    <property type="molecule type" value="Genomic_DNA"/>
</dbReference>
<dbReference type="SUPFAM" id="SSF51445">
    <property type="entry name" value="(Trans)glycosidases"/>
    <property type="match status" value="1"/>
</dbReference>
<organism evidence="3 4">
    <name type="scientific">Saccharopolyspora montiporae</name>
    <dbReference type="NCBI Taxonomy" id="2781240"/>
    <lineage>
        <taxon>Bacteria</taxon>
        <taxon>Bacillati</taxon>
        <taxon>Actinomycetota</taxon>
        <taxon>Actinomycetes</taxon>
        <taxon>Pseudonocardiales</taxon>
        <taxon>Pseudonocardiaceae</taxon>
        <taxon>Saccharopolyspora</taxon>
    </lineage>
</organism>
<dbReference type="InterPro" id="IPR052177">
    <property type="entry name" value="Divisome_Glycosyl_Hydrolase"/>
</dbReference>
<dbReference type="RefSeq" id="WP_193926904.1">
    <property type="nucleotide sequence ID" value="NZ_JADEYC010000005.1"/>
</dbReference>
<accession>A0A929B9E5</accession>
<evidence type="ECO:0000256" key="1">
    <source>
        <dbReference type="ARBA" id="ARBA00022729"/>
    </source>
</evidence>
<keyword evidence="4" id="KW-1185">Reference proteome</keyword>
<dbReference type="InterPro" id="IPR017853">
    <property type="entry name" value="GH"/>
</dbReference>
<name>A0A929B9E5_9PSEU</name>